<accession>A0A432MJ25</accession>
<reference evidence="1 2" key="2">
    <citation type="submission" date="2019-01" db="EMBL/GenBank/DDBJ databases">
        <title>Tautonia sociabilis, a novel thermotolerant planctomycete of Isosphaeraceae family, isolated from a 4000 m deep subterranean habitat.</title>
        <authorList>
            <person name="Kovaleva O.L."/>
            <person name="Elcheninov A.G."/>
            <person name="Van Heerden E."/>
            <person name="Toshchakov S.V."/>
            <person name="Novikov A."/>
            <person name="Bonch-Osmolovskaya E.A."/>
            <person name="Kublanov I.V."/>
        </authorList>
    </citation>
    <scope>NUCLEOTIDE SEQUENCE [LARGE SCALE GENOMIC DNA]</scope>
    <source>
        <strain evidence="1 2">GM2012</strain>
    </source>
</reference>
<organism evidence="1 2">
    <name type="scientific">Tautonia sociabilis</name>
    <dbReference type="NCBI Taxonomy" id="2080755"/>
    <lineage>
        <taxon>Bacteria</taxon>
        <taxon>Pseudomonadati</taxon>
        <taxon>Planctomycetota</taxon>
        <taxon>Planctomycetia</taxon>
        <taxon>Isosphaerales</taxon>
        <taxon>Isosphaeraceae</taxon>
        <taxon>Tautonia</taxon>
    </lineage>
</organism>
<keyword evidence="2" id="KW-1185">Reference proteome</keyword>
<gene>
    <name evidence="1" type="ORF">TsocGM_13290</name>
</gene>
<proteinExistence type="predicted"/>
<evidence type="ECO:0000313" key="1">
    <source>
        <dbReference type="EMBL" id="RUL87198.1"/>
    </source>
</evidence>
<dbReference type="Proteomes" id="UP000280296">
    <property type="component" value="Unassembled WGS sequence"/>
</dbReference>
<reference evidence="1 2" key="1">
    <citation type="submission" date="2018-12" db="EMBL/GenBank/DDBJ databases">
        <authorList>
            <person name="Toschakov S.V."/>
        </authorList>
    </citation>
    <scope>NUCLEOTIDE SEQUENCE [LARGE SCALE GENOMIC DNA]</scope>
    <source>
        <strain evidence="1 2">GM2012</strain>
    </source>
</reference>
<comment type="caution">
    <text evidence="1">The sequence shown here is derived from an EMBL/GenBank/DDBJ whole genome shotgun (WGS) entry which is preliminary data.</text>
</comment>
<sequence length="338" mass="37796">MTGRRNAPLIRLADPNGRTLPIESGATYPPGTRVEVETDRYRARVATEGYVSGIVGGSFEDKQTGARDLGFGLDVVDFLLEPAPADAPIPEGQYDFGNLVHGNLPKRYVEGPQICTQAKLLAPTVFLGDGFVAITLRHEWTISYPPHDRAGSVWEQTLIFPDRERFFLASDRVTTVAESPCLFLRIDLPGHIKHRQGEGFEHVFLSYADPPTIPSTEFAADFPPDARFLYRRQDGPPPERFIRSYQVPEGPWLAGMTLRPDDVYQAWCHQRGYVCMIQEIGGRPTRPGDTFGAAYLIGWFDDIEAMERAYDRHRGISSWEIDLEDGKPARFRGVPGSG</sequence>
<dbReference type="AlphaFoldDB" id="A0A432MJ25"/>
<name>A0A432MJ25_9BACT</name>
<evidence type="ECO:0000313" key="2">
    <source>
        <dbReference type="Proteomes" id="UP000280296"/>
    </source>
</evidence>
<dbReference type="OrthoDB" id="213607at2"/>
<dbReference type="EMBL" id="RYZH01000024">
    <property type="protein sequence ID" value="RUL87198.1"/>
    <property type="molecule type" value="Genomic_DNA"/>
</dbReference>
<dbReference type="RefSeq" id="WP_126725897.1">
    <property type="nucleotide sequence ID" value="NZ_RYZH01000024.1"/>
</dbReference>
<protein>
    <submittedName>
        <fullName evidence="1">Uncharacterized protein</fullName>
    </submittedName>
</protein>